<name>A0A075A705_OPIVI</name>
<dbReference type="SUPFAM" id="SSF47954">
    <property type="entry name" value="Cyclin-like"/>
    <property type="match status" value="2"/>
</dbReference>
<protein>
    <recommendedName>
        <fullName evidence="3">Transcription initiation factor IIB</fullName>
    </recommendedName>
    <alternativeName>
        <fullName evidence="11">General transcription factor TFIIB</fullName>
    </alternativeName>
</protein>
<keyword evidence="6" id="KW-0863">Zinc-finger</keyword>
<dbReference type="GO" id="GO:0016251">
    <property type="term" value="F:RNA polymerase II general transcription initiation factor activity"/>
    <property type="evidence" value="ECO:0007669"/>
    <property type="project" value="TreeGrafter"/>
</dbReference>
<dbReference type="GO" id="GO:0070897">
    <property type="term" value="P:transcription preinitiation complex assembly"/>
    <property type="evidence" value="ECO:0007669"/>
    <property type="project" value="InterPro"/>
</dbReference>
<evidence type="ECO:0000256" key="3">
    <source>
        <dbReference type="ARBA" id="ARBA00013932"/>
    </source>
</evidence>
<dbReference type="PROSITE" id="PS00782">
    <property type="entry name" value="TFIIB"/>
    <property type="match status" value="1"/>
</dbReference>
<dbReference type="GO" id="GO:0097550">
    <property type="term" value="C:transcription preinitiation complex"/>
    <property type="evidence" value="ECO:0007669"/>
    <property type="project" value="TreeGrafter"/>
</dbReference>
<dbReference type="InterPro" id="IPR036915">
    <property type="entry name" value="Cyclin-like_sf"/>
</dbReference>
<accession>A0A075A705</accession>
<dbReference type="FunFam" id="1.10.472.10:FF:000019">
    <property type="entry name" value="transcription initiation factor IIB"/>
    <property type="match status" value="1"/>
</dbReference>
<dbReference type="InterPro" id="IPR013763">
    <property type="entry name" value="Cyclin-like_dom"/>
</dbReference>
<dbReference type="PRINTS" id="PR00685">
    <property type="entry name" value="TIFACTORIIB"/>
</dbReference>
<keyword evidence="10" id="KW-0539">Nucleus</keyword>
<evidence type="ECO:0000256" key="2">
    <source>
        <dbReference type="ARBA" id="ARBA00010857"/>
    </source>
</evidence>
<evidence type="ECO:0000256" key="7">
    <source>
        <dbReference type="ARBA" id="ARBA00022833"/>
    </source>
</evidence>
<dbReference type="Gene3D" id="2.20.25.10">
    <property type="match status" value="1"/>
</dbReference>
<dbReference type="GO" id="GO:0005634">
    <property type="term" value="C:nucleus"/>
    <property type="evidence" value="ECO:0007669"/>
    <property type="project" value="UniProtKB-SubCell"/>
</dbReference>
<dbReference type="GO" id="GO:0006367">
    <property type="term" value="P:transcription initiation at RNA polymerase II promoter"/>
    <property type="evidence" value="ECO:0007669"/>
    <property type="project" value="TreeGrafter"/>
</dbReference>
<dbReference type="RefSeq" id="XP_009164831.1">
    <property type="nucleotide sequence ID" value="XM_009166567.1"/>
</dbReference>
<dbReference type="InterPro" id="IPR000812">
    <property type="entry name" value="TFIIB"/>
</dbReference>
<keyword evidence="9" id="KW-0804">Transcription</keyword>
<dbReference type="InterPro" id="IPR013150">
    <property type="entry name" value="TFIIB_cyclin"/>
</dbReference>
<dbReference type="OrthoDB" id="25790at2759"/>
<dbReference type="InterPro" id="IPR013137">
    <property type="entry name" value="Znf_TFIIB"/>
</dbReference>
<dbReference type="PANTHER" id="PTHR11618">
    <property type="entry name" value="TRANSCRIPTION INITIATION FACTOR IIB-RELATED"/>
    <property type="match status" value="1"/>
</dbReference>
<evidence type="ECO:0000256" key="11">
    <source>
        <dbReference type="ARBA" id="ARBA00031706"/>
    </source>
</evidence>
<keyword evidence="4" id="KW-0479">Metal-binding</keyword>
<sequence length="370" mass="40985">MEKAFATGNSRALYQLIRSTGPRKATVSETINGKDGSSIHSQRRRLDRWAEHLEEHFRWPHTTQPVELECKYHPYAVLIEDSHAGDMVCSMCGLVVADRVIDVGSEWRTFSNDANAKDMCRVGSSENPLLSGSDLSTMISGPSFSDSRQVDDQGKALYKSRRHLSSADRVLTGAFREIGQMAEHLNLPKSISDHANLLFKQVYETKNLRGRSNDAVSTACLYMACRQEGVPRTFKEVCAVSRVSKKEIGKVFKKILKILETNVQSVTVEDFMSRFCGNLNLNIAVQRVANVVARRALNLNLVAGRSPVSVAAAAIYMAACALGYQKEKREIGEVAGCAEATITCAYRAMHARASELFPEDVRLSIRPLPL</sequence>
<keyword evidence="5" id="KW-0677">Repeat</keyword>
<dbReference type="EMBL" id="KL596646">
    <property type="protein sequence ID" value="KER31445.1"/>
    <property type="molecule type" value="Genomic_DNA"/>
</dbReference>
<dbReference type="AlphaFoldDB" id="A0A075A705"/>
<dbReference type="PANTHER" id="PTHR11618:SF13">
    <property type="entry name" value="TRANSCRIPTION INITIATION FACTOR IIB"/>
    <property type="match status" value="1"/>
</dbReference>
<dbReference type="STRING" id="6198.A0A075A705"/>
<proteinExistence type="inferred from homology"/>
<dbReference type="Proteomes" id="UP000054324">
    <property type="component" value="Unassembled WGS sequence"/>
</dbReference>
<dbReference type="GO" id="GO:0017025">
    <property type="term" value="F:TBP-class protein binding"/>
    <property type="evidence" value="ECO:0007669"/>
    <property type="project" value="InterPro"/>
</dbReference>
<evidence type="ECO:0000313" key="13">
    <source>
        <dbReference type="EMBL" id="KER31445.1"/>
    </source>
</evidence>
<dbReference type="CDD" id="cd20551">
    <property type="entry name" value="CYCLIN_TFIIB_rpt1"/>
    <property type="match status" value="1"/>
</dbReference>
<dbReference type="GeneID" id="20316541"/>
<feature type="domain" description="Cyclin-like" evidence="12">
    <location>
        <begin position="270"/>
        <end position="351"/>
    </location>
</feature>
<dbReference type="SUPFAM" id="SSF57783">
    <property type="entry name" value="Zinc beta-ribbon"/>
    <property type="match status" value="1"/>
</dbReference>
<evidence type="ECO:0000256" key="1">
    <source>
        <dbReference type="ARBA" id="ARBA00004123"/>
    </source>
</evidence>
<dbReference type="GO" id="GO:0008270">
    <property type="term" value="F:zinc ion binding"/>
    <property type="evidence" value="ECO:0007669"/>
    <property type="project" value="UniProtKB-KW"/>
</dbReference>
<evidence type="ECO:0000256" key="6">
    <source>
        <dbReference type="ARBA" id="ARBA00022771"/>
    </source>
</evidence>
<evidence type="ECO:0000256" key="4">
    <source>
        <dbReference type="ARBA" id="ARBA00022723"/>
    </source>
</evidence>
<dbReference type="SMART" id="SM00385">
    <property type="entry name" value="CYCLIN"/>
    <property type="match status" value="2"/>
</dbReference>
<evidence type="ECO:0000256" key="8">
    <source>
        <dbReference type="ARBA" id="ARBA00023015"/>
    </source>
</evidence>
<dbReference type="InterPro" id="IPR023486">
    <property type="entry name" value="TFIIB_CS"/>
</dbReference>
<dbReference type="Pfam" id="PF08271">
    <property type="entry name" value="Zn_Ribbon_TF"/>
    <property type="match status" value="1"/>
</dbReference>
<feature type="domain" description="Cyclin-like" evidence="12">
    <location>
        <begin position="176"/>
        <end position="257"/>
    </location>
</feature>
<evidence type="ECO:0000256" key="5">
    <source>
        <dbReference type="ARBA" id="ARBA00022737"/>
    </source>
</evidence>
<keyword evidence="7" id="KW-0862">Zinc</keyword>
<dbReference type="FunFam" id="1.10.472.170:FF:000001">
    <property type="entry name" value="Transcription initiation factor IIB"/>
    <property type="match status" value="1"/>
</dbReference>
<keyword evidence="14" id="KW-1185">Reference proteome</keyword>
<dbReference type="KEGG" id="ovi:T265_02353"/>
<dbReference type="CTD" id="20316541"/>
<comment type="similarity">
    <text evidence="2">Belongs to the TFIIB family.</text>
</comment>
<organism evidence="13 14">
    <name type="scientific">Opisthorchis viverrini</name>
    <name type="common">Southeast Asian liver fluke</name>
    <dbReference type="NCBI Taxonomy" id="6198"/>
    <lineage>
        <taxon>Eukaryota</taxon>
        <taxon>Metazoa</taxon>
        <taxon>Spiralia</taxon>
        <taxon>Lophotrochozoa</taxon>
        <taxon>Platyhelminthes</taxon>
        <taxon>Trematoda</taxon>
        <taxon>Digenea</taxon>
        <taxon>Opisthorchiida</taxon>
        <taxon>Opisthorchiata</taxon>
        <taxon>Opisthorchiidae</taxon>
        <taxon>Opisthorchis</taxon>
    </lineage>
</organism>
<comment type="subcellular location">
    <subcellularLocation>
        <location evidence="1">Nucleus</location>
    </subcellularLocation>
</comment>
<reference evidence="13 14" key="1">
    <citation type="submission" date="2013-11" db="EMBL/GenBank/DDBJ databases">
        <title>Opisthorchis viverrini - life in the bile duct.</title>
        <authorList>
            <person name="Young N.D."/>
            <person name="Nagarajan N."/>
            <person name="Lin S.J."/>
            <person name="Korhonen P.K."/>
            <person name="Jex A.R."/>
            <person name="Hall R.S."/>
            <person name="Safavi-Hemami H."/>
            <person name="Kaewkong W."/>
            <person name="Bertrand D."/>
            <person name="Gao S."/>
            <person name="Seet Q."/>
            <person name="Wongkham S."/>
            <person name="Teh B.T."/>
            <person name="Wongkham C."/>
            <person name="Intapan P.M."/>
            <person name="Maleewong W."/>
            <person name="Yang X."/>
            <person name="Hu M."/>
            <person name="Wang Z."/>
            <person name="Hofmann A."/>
            <person name="Sternberg P.W."/>
            <person name="Tan P."/>
            <person name="Wang J."/>
            <person name="Gasser R.B."/>
        </authorList>
    </citation>
    <scope>NUCLEOTIDE SEQUENCE [LARGE SCALE GENOMIC DNA]</scope>
</reference>
<gene>
    <name evidence="13" type="ORF">T265_02353</name>
</gene>
<dbReference type="Pfam" id="PF00382">
    <property type="entry name" value="TFIIB"/>
    <property type="match status" value="2"/>
</dbReference>
<evidence type="ECO:0000256" key="9">
    <source>
        <dbReference type="ARBA" id="ARBA00023163"/>
    </source>
</evidence>
<evidence type="ECO:0000256" key="10">
    <source>
        <dbReference type="ARBA" id="ARBA00023242"/>
    </source>
</evidence>
<evidence type="ECO:0000313" key="14">
    <source>
        <dbReference type="Proteomes" id="UP000054324"/>
    </source>
</evidence>
<evidence type="ECO:0000259" key="12">
    <source>
        <dbReference type="SMART" id="SM00385"/>
    </source>
</evidence>
<dbReference type="Gene3D" id="1.10.472.10">
    <property type="entry name" value="Cyclin-like"/>
    <property type="match status" value="2"/>
</dbReference>
<keyword evidence="8" id="KW-0805">Transcription regulation</keyword>